<comment type="caution">
    <text evidence="2">The sequence shown here is derived from an EMBL/GenBank/DDBJ whole genome shotgun (WGS) entry which is preliminary data.</text>
</comment>
<dbReference type="AlphaFoldDB" id="A0A0W8F7B4"/>
<dbReference type="EMBL" id="LNQE01001484">
    <property type="protein sequence ID" value="KUG16670.1"/>
    <property type="molecule type" value="Genomic_DNA"/>
</dbReference>
<evidence type="ECO:0000313" key="2">
    <source>
        <dbReference type="EMBL" id="KUG16670.1"/>
    </source>
</evidence>
<dbReference type="PROSITE" id="PS50902">
    <property type="entry name" value="FLAVODOXIN_LIKE"/>
    <property type="match status" value="1"/>
</dbReference>
<organism evidence="2">
    <name type="scientific">hydrocarbon metagenome</name>
    <dbReference type="NCBI Taxonomy" id="938273"/>
    <lineage>
        <taxon>unclassified sequences</taxon>
        <taxon>metagenomes</taxon>
        <taxon>ecological metagenomes</taxon>
    </lineage>
</organism>
<evidence type="ECO:0000259" key="1">
    <source>
        <dbReference type="PROSITE" id="PS50902"/>
    </source>
</evidence>
<sequence length="144" mass="15321">MPKIAIIYASQSGKTKRMAEAIANGAKSVEGVDVLLKKVFQAKPDDVLDADAVFLGGSTYNSKLIKTMDPFLAQLEKLDLKGKVGVAFGSYGWSGEGVPILIDRMKSFGMSVIEPGTTAVQLPTKEDLERCTDLGKAVANGLLN</sequence>
<proteinExistence type="predicted"/>
<dbReference type="SUPFAM" id="SSF52218">
    <property type="entry name" value="Flavoproteins"/>
    <property type="match status" value="1"/>
</dbReference>
<dbReference type="PANTHER" id="PTHR43717:SF1">
    <property type="entry name" value="ANAEROBIC NITRIC OXIDE REDUCTASE FLAVORUBREDOXIN"/>
    <property type="match status" value="1"/>
</dbReference>
<dbReference type="Pfam" id="PF00258">
    <property type="entry name" value="Flavodoxin_1"/>
    <property type="match status" value="1"/>
</dbReference>
<dbReference type="GO" id="GO:0009055">
    <property type="term" value="F:electron transfer activity"/>
    <property type="evidence" value="ECO:0007669"/>
    <property type="project" value="InterPro"/>
</dbReference>
<dbReference type="InterPro" id="IPR029039">
    <property type="entry name" value="Flavoprotein-like_sf"/>
</dbReference>
<gene>
    <name evidence="2" type="ORF">ASZ90_013639</name>
</gene>
<dbReference type="InterPro" id="IPR008254">
    <property type="entry name" value="Flavodoxin/NO_synth"/>
</dbReference>
<dbReference type="PANTHER" id="PTHR43717">
    <property type="entry name" value="ANAEROBIC NITRIC OXIDE REDUCTASE FLAVORUBREDOXIN"/>
    <property type="match status" value="1"/>
</dbReference>
<dbReference type="PROSITE" id="PS00201">
    <property type="entry name" value="FLAVODOXIN"/>
    <property type="match status" value="1"/>
</dbReference>
<dbReference type="InterPro" id="IPR001226">
    <property type="entry name" value="Flavodoxin_CS"/>
</dbReference>
<dbReference type="GO" id="GO:0010181">
    <property type="term" value="F:FMN binding"/>
    <property type="evidence" value="ECO:0007669"/>
    <property type="project" value="InterPro"/>
</dbReference>
<reference evidence="2" key="1">
    <citation type="journal article" date="2015" name="Proc. Natl. Acad. Sci. U.S.A.">
        <title>Networks of energetic and metabolic interactions define dynamics in microbial communities.</title>
        <authorList>
            <person name="Embree M."/>
            <person name="Liu J.K."/>
            <person name="Al-Bassam M.M."/>
            <person name="Zengler K."/>
        </authorList>
    </citation>
    <scope>NUCLEOTIDE SEQUENCE</scope>
</reference>
<protein>
    <submittedName>
        <fullName evidence="2">Flavodoxin</fullName>
    </submittedName>
</protein>
<name>A0A0W8F7B4_9ZZZZ</name>
<feature type="domain" description="Flavodoxin-like" evidence="1">
    <location>
        <begin position="4"/>
        <end position="139"/>
    </location>
</feature>
<accession>A0A0W8F7B4</accession>
<dbReference type="Gene3D" id="3.40.50.360">
    <property type="match status" value="1"/>
</dbReference>